<keyword evidence="3" id="KW-0808">Transferase</keyword>
<keyword evidence="1" id="KW-0378">Hydrolase</keyword>
<dbReference type="PANTHER" id="PTHR43674:SF2">
    <property type="entry name" value="BETA-UREIDOPROPIONASE"/>
    <property type="match status" value="1"/>
</dbReference>
<protein>
    <submittedName>
        <fullName evidence="3">Nitrilase/cyanide hydratase and apolipoprotein N-acyltransferase</fullName>
    </submittedName>
</protein>
<dbReference type="RefSeq" id="WP_075518383.1">
    <property type="nucleotide sequence ID" value="NZ_FPLD01000102.1"/>
</dbReference>
<evidence type="ECO:0000256" key="1">
    <source>
        <dbReference type="ARBA" id="ARBA00022801"/>
    </source>
</evidence>
<dbReference type="EMBL" id="FPLD01000102">
    <property type="protein sequence ID" value="SGZ11267.1"/>
    <property type="molecule type" value="Genomic_DNA"/>
</dbReference>
<dbReference type="GO" id="GO:0033388">
    <property type="term" value="P:putrescine biosynthetic process from arginine"/>
    <property type="evidence" value="ECO:0007669"/>
    <property type="project" value="TreeGrafter"/>
</dbReference>
<evidence type="ECO:0000313" key="3">
    <source>
        <dbReference type="EMBL" id="SGZ11267.1"/>
    </source>
</evidence>
<dbReference type="Gene3D" id="3.60.110.10">
    <property type="entry name" value="Carbon-nitrogen hydrolase"/>
    <property type="match status" value="1"/>
</dbReference>
<feature type="domain" description="CN hydrolase" evidence="2">
    <location>
        <begin position="4"/>
        <end position="236"/>
    </location>
</feature>
<dbReference type="CDD" id="cd07197">
    <property type="entry name" value="nitrilase"/>
    <property type="match status" value="1"/>
</dbReference>
<dbReference type="AlphaFoldDB" id="A0A1L0C8V7"/>
<evidence type="ECO:0000313" key="4">
    <source>
        <dbReference type="Proteomes" id="UP000183794"/>
    </source>
</evidence>
<dbReference type="GO" id="GO:0016746">
    <property type="term" value="F:acyltransferase activity"/>
    <property type="evidence" value="ECO:0007669"/>
    <property type="project" value="UniProtKB-KW"/>
</dbReference>
<sequence>MKNTKIAVAKISSVDGNVTENIAVHMNAIEKAVSVGVSYIVFPELSLTGYLPECASNLAFTVDDKRLQPLIDIAKLNKITVGVGLPLLTTGLPHIGLAIIYPTGRVESYAKMNLHSGEETYFSVGDKRHSFQLNNITVANAICADTNHIEHAKGCAALGADVYMASVLITAGGYDADTQLMSSYAREFNMLVAMANHNRPTGNWDPVGKSAIWTKSGQLICADESHNALVIAERKDNDWIGQVINL</sequence>
<dbReference type="PROSITE" id="PS50263">
    <property type="entry name" value="CN_HYDROLASE"/>
    <property type="match status" value="1"/>
</dbReference>
<dbReference type="SUPFAM" id="SSF56317">
    <property type="entry name" value="Carbon-nitrogen hydrolase"/>
    <property type="match status" value="1"/>
</dbReference>
<dbReference type="PANTHER" id="PTHR43674">
    <property type="entry name" value="NITRILASE C965.09-RELATED"/>
    <property type="match status" value="1"/>
</dbReference>
<dbReference type="InterPro" id="IPR003010">
    <property type="entry name" value="C-N_Hydrolase"/>
</dbReference>
<keyword evidence="3" id="KW-0012">Acyltransferase</keyword>
<evidence type="ECO:0000259" key="2">
    <source>
        <dbReference type="PROSITE" id="PS50263"/>
    </source>
</evidence>
<dbReference type="Pfam" id="PF00795">
    <property type="entry name" value="CN_hydrolase"/>
    <property type="match status" value="1"/>
</dbReference>
<organism evidence="3 4">
    <name type="scientific">Moritella viscosa</name>
    <dbReference type="NCBI Taxonomy" id="80854"/>
    <lineage>
        <taxon>Bacteria</taxon>
        <taxon>Pseudomonadati</taxon>
        <taxon>Pseudomonadota</taxon>
        <taxon>Gammaproteobacteria</taxon>
        <taxon>Alteromonadales</taxon>
        <taxon>Moritellaceae</taxon>
        <taxon>Moritella</taxon>
    </lineage>
</organism>
<gene>
    <name evidence="3" type="ORF">NVI5450_3667</name>
</gene>
<keyword evidence="3" id="KW-0449">Lipoprotein</keyword>
<proteinExistence type="predicted"/>
<dbReference type="InterPro" id="IPR050345">
    <property type="entry name" value="Aliph_Amidase/BUP"/>
</dbReference>
<dbReference type="InterPro" id="IPR036526">
    <property type="entry name" value="C-N_Hydrolase_sf"/>
</dbReference>
<name>A0A1L0C8V7_9GAMM</name>
<dbReference type="GO" id="GO:0050126">
    <property type="term" value="F:N-carbamoylputrescine amidase activity"/>
    <property type="evidence" value="ECO:0007669"/>
    <property type="project" value="TreeGrafter"/>
</dbReference>
<reference evidence="3 4" key="1">
    <citation type="submission" date="2016-11" db="EMBL/GenBank/DDBJ databases">
        <authorList>
            <person name="Jaros S."/>
            <person name="Januszkiewicz K."/>
            <person name="Wedrychowicz H."/>
        </authorList>
    </citation>
    <scope>NUCLEOTIDE SEQUENCE [LARGE SCALE GENOMIC DNA]</scope>
    <source>
        <strain evidence="3">NVI 5450</strain>
    </source>
</reference>
<dbReference type="Proteomes" id="UP000183794">
    <property type="component" value="Unassembled WGS sequence"/>
</dbReference>
<accession>A0A1L0C8V7</accession>